<dbReference type="OrthoDB" id="9779267at2"/>
<evidence type="ECO:0000313" key="2">
    <source>
        <dbReference type="Proteomes" id="UP000216725"/>
    </source>
</evidence>
<protein>
    <submittedName>
        <fullName evidence="1">Nucleotide pyrophosphatase</fullName>
    </submittedName>
</protein>
<gene>
    <name evidence="1" type="ORF">PSRA_0114</name>
</gene>
<dbReference type="InterPro" id="IPR017850">
    <property type="entry name" value="Alkaline_phosphatase_core_sf"/>
</dbReference>
<dbReference type="SUPFAM" id="SSF53649">
    <property type="entry name" value="Alkaline phosphatase-like"/>
    <property type="match status" value="1"/>
</dbReference>
<organism evidence="1 2">
    <name type="scientific">Pseudoscardovia radai</name>
    <dbReference type="NCBI Taxonomy" id="987066"/>
    <lineage>
        <taxon>Bacteria</taxon>
        <taxon>Bacillati</taxon>
        <taxon>Actinomycetota</taxon>
        <taxon>Actinomycetes</taxon>
        <taxon>Bifidobacteriales</taxon>
        <taxon>Bifidobacteriaceae</taxon>
        <taxon>Pseudoscardovia</taxon>
    </lineage>
</organism>
<dbReference type="Pfam" id="PF01663">
    <property type="entry name" value="Phosphodiest"/>
    <property type="match status" value="1"/>
</dbReference>
<proteinExistence type="predicted"/>
<dbReference type="Gene3D" id="3.40.720.10">
    <property type="entry name" value="Alkaline Phosphatase, subunit A"/>
    <property type="match status" value="1"/>
</dbReference>
<dbReference type="AlphaFoldDB" id="A0A261F2F8"/>
<accession>A0A261F2F8</accession>
<dbReference type="PANTHER" id="PTHR10151">
    <property type="entry name" value="ECTONUCLEOTIDE PYROPHOSPHATASE/PHOSPHODIESTERASE"/>
    <property type="match status" value="1"/>
</dbReference>
<name>A0A261F2F8_9BIFI</name>
<dbReference type="RefSeq" id="WP_094659925.1">
    <property type="nucleotide sequence ID" value="NZ_MWWR01000002.1"/>
</dbReference>
<dbReference type="EMBL" id="MWWR01000002">
    <property type="protein sequence ID" value="OZG53307.1"/>
    <property type="molecule type" value="Genomic_DNA"/>
</dbReference>
<dbReference type="PANTHER" id="PTHR10151:SF120">
    <property type="entry name" value="BIS(5'-ADENOSYL)-TRIPHOSPHATASE"/>
    <property type="match status" value="1"/>
</dbReference>
<keyword evidence="2" id="KW-1185">Reference proteome</keyword>
<reference evidence="1 2" key="1">
    <citation type="journal article" date="2017" name="BMC Genomics">
        <title>Comparative genomic and phylogenomic analyses of the Bifidobacteriaceae family.</title>
        <authorList>
            <person name="Lugli G.A."/>
            <person name="Milani C."/>
            <person name="Turroni F."/>
            <person name="Duranti S."/>
            <person name="Mancabelli L."/>
            <person name="Mangifesta M."/>
            <person name="Ferrario C."/>
            <person name="Modesto M."/>
            <person name="Mattarelli P."/>
            <person name="Jiri K."/>
            <person name="van Sinderen D."/>
            <person name="Ventura M."/>
        </authorList>
    </citation>
    <scope>NUCLEOTIDE SEQUENCE [LARGE SCALE GENOMIC DNA]</scope>
    <source>
        <strain evidence="1 2">DSM 24742</strain>
    </source>
</reference>
<dbReference type="InterPro" id="IPR002591">
    <property type="entry name" value="Phosphodiest/P_Trfase"/>
</dbReference>
<comment type="caution">
    <text evidence="1">The sequence shown here is derived from an EMBL/GenBank/DDBJ whole genome shotgun (WGS) entry which is preliminary data.</text>
</comment>
<dbReference type="GO" id="GO:0016787">
    <property type="term" value="F:hydrolase activity"/>
    <property type="evidence" value="ECO:0007669"/>
    <property type="project" value="UniProtKB-ARBA"/>
</dbReference>
<evidence type="ECO:0000313" key="1">
    <source>
        <dbReference type="EMBL" id="OZG53307.1"/>
    </source>
</evidence>
<sequence>MVGMDTETEGLYELQPIVSYDDAVAPSPRGGARHLSCVLPALSAAIGSPVATALHDDPDRLRRELGLPQVRSAIVVLVDGLGFWNLSIRRGHVPYLRSLLGESTGARPISTCFPATTVAAMGTFGTGTCPGLTGMTGYSQLNPRNGKICQLIAFRDAMSPEELQTQPSVFQTLADRGVRVTFSGLPKFAGSALTVAALHGARYVANRRMDALVHVAAESAREPGLTYLYVDRCDKIGHNYGWISDEWVGTFERLDGYLRQLHDEAPKGTLIVIVADHGMVQTDPEQRIDIAERRELAQGVRLVGGEPRAPMLYVEDGVDPADVAARWRDSLGDDADVFTRDEAISKGMYGPVRDDVRPMIGDVIATANGRVTIVDSRSQSDKATRLPSVHGSRTTMEVDIPFLVDLV</sequence>
<dbReference type="Proteomes" id="UP000216725">
    <property type="component" value="Unassembled WGS sequence"/>
</dbReference>